<evidence type="ECO:0000256" key="2">
    <source>
        <dbReference type="ARBA" id="ARBA00022723"/>
    </source>
</evidence>
<dbReference type="AlphaFoldDB" id="A0A0K9PI22"/>
<sequence>MASYIGRSGPSNTSIYVCNLPPGTTETMLAEFFGTIGLLKKDKRSNSPKIWIYKDKNTDEPKGDATVTYEDPHAASAAVEWFHNKNFHGNFIGVHLAESKSKDSSYTNHVADIGIASEIDGLEDVGDPNDEGKVNGRGDASGKSWQQDGDWLCPNTSNCSNVNFAFRGVCNRCGTARPAGVGGSGGGGRGRGRGIGDGGRGRSTAATTGLFGPNDWTCPMCGNINWAKRMKCNICNTNKPGHSEGGVRGGRAGGYKELDEEEIEETKRRRKEAEDDDGEMYDEFGNLKKKFRAKAHQTETTVQGGSGRAGWEVEDLGMSERDGKEKMRDRGGRDHSNNRERRRSRSKERDYEKDRPRNRDRDRDRERDLEFERSRSYGRERDRDRGRY</sequence>
<dbReference type="Gene3D" id="4.10.1060.10">
    <property type="entry name" value="Zinc finger, RanBP2-type"/>
    <property type="match status" value="2"/>
</dbReference>
<dbReference type="SUPFAM" id="SSF90209">
    <property type="entry name" value="Ran binding protein zinc finger-like"/>
    <property type="match status" value="2"/>
</dbReference>
<evidence type="ECO:0000256" key="9">
    <source>
        <dbReference type="ARBA" id="ARBA00061442"/>
    </source>
</evidence>
<feature type="region of interest" description="Disordered" evidence="12">
    <location>
        <begin position="243"/>
        <end position="388"/>
    </location>
</feature>
<feature type="domain" description="RRM" evidence="13">
    <location>
        <begin position="13"/>
        <end position="99"/>
    </location>
</feature>
<dbReference type="Pfam" id="PF00641">
    <property type="entry name" value="Zn_ribbon_RanBP"/>
    <property type="match status" value="2"/>
</dbReference>
<protein>
    <submittedName>
        <fullName evidence="15">Transcription initiation factor TFIID subunit 15</fullName>
    </submittedName>
</protein>
<dbReference type="STRING" id="29655.A0A0K9PI22"/>
<dbReference type="PANTHER" id="PTHR12999">
    <property type="entry name" value="ZINC FINGER RAN-BINDING DOMAIN-CONTAINING PROTEIN 2 ZRANB2-RELATED"/>
    <property type="match status" value="1"/>
</dbReference>
<feature type="region of interest" description="Disordered" evidence="12">
    <location>
        <begin position="121"/>
        <end position="143"/>
    </location>
</feature>
<dbReference type="InterPro" id="IPR001876">
    <property type="entry name" value="Znf_RanBP2"/>
</dbReference>
<proteinExistence type="inferred from homology"/>
<comment type="subcellular location">
    <subcellularLocation>
        <location evidence="1">Nucleus</location>
    </subcellularLocation>
</comment>
<evidence type="ECO:0000256" key="8">
    <source>
        <dbReference type="ARBA" id="ARBA00058775"/>
    </source>
</evidence>
<dbReference type="PROSITE" id="PS50199">
    <property type="entry name" value="ZF_RANBP2_2"/>
    <property type="match status" value="2"/>
</dbReference>
<keyword evidence="4 11" id="KW-0863">Zinc-finger</keyword>
<dbReference type="Pfam" id="PF00076">
    <property type="entry name" value="RRM_1"/>
    <property type="match status" value="1"/>
</dbReference>
<dbReference type="OMA" id="WICPDID"/>
<dbReference type="EMBL" id="LFYR01000876">
    <property type="protein sequence ID" value="KMZ67890.1"/>
    <property type="molecule type" value="Genomic_DNA"/>
</dbReference>
<dbReference type="SMART" id="SM00547">
    <property type="entry name" value="ZnF_RBZ"/>
    <property type="match status" value="2"/>
</dbReference>
<evidence type="ECO:0000256" key="7">
    <source>
        <dbReference type="ARBA" id="ARBA00023242"/>
    </source>
</evidence>
<dbReference type="CDD" id="cd12534">
    <property type="entry name" value="RRM_SARFH"/>
    <property type="match status" value="1"/>
</dbReference>
<keyword evidence="2" id="KW-0479">Metal-binding</keyword>
<reference evidence="16" key="1">
    <citation type="journal article" date="2016" name="Nature">
        <title>The genome of the seagrass Zostera marina reveals angiosperm adaptation to the sea.</title>
        <authorList>
            <person name="Olsen J.L."/>
            <person name="Rouze P."/>
            <person name="Verhelst B."/>
            <person name="Lin Y.-C."/>
            <person name="Bayer T."/>
            <person name="Collen J."/>
            <person name="Dattolo E."/>
            <person name="De Paoli E."/>
            <person name="Dittami S."/>
            <person name="Maumus F."/>
            <person name="Michel G."/>
            <person name="Kersting A."/>
            <person name="Lauritano C."/>
            <person name="Lohaus R."/>
            <person name="Toepel M."/>
            <person name="Tonon T."/>
            <person name="Vanneste K."/>
            <person name="Amirebrahimi M."/>
            <person name="Brakel J."/>
            <person name="Bostroem C."/>
            <person name="Chovatia M."/>
            <person name="Grimwood J."/>
            <person name="Jenkins J.W."/>
            <person name="Jueterbock A."/>
            <person name="Mraz A."/>
            <person name="Stam W.T."/>
            <person name="Tice H."/>
            <person name="Bornberg-Bauer E."/>
            <person name="Green P.J."/>
            <person name="Pearson G.A."/>
            <person name="Procaccini G."/>
            <person name="Duarte C.M."/>
            <person name="Schmutz J."/>
            <person name="Reusch T.B.H."/>
            <person name="Van de Peer Y."/>
        </authorList>
    </citation>
    <scope>NUCLEOTIDE SEQUENCE [LARGE SCALE GENOMIC DNA]</scope>
    <source>
        <strain evidence="16">cv. Finnish</strain>
    </source>
</reference>
<dbReference type="PROSITE" id="PS50102">
    <property type="entry name" value="RRM"/>
    <property type="match status" value="1"/>
</dbReference>
<organism evidence="15 16">
    <name type="scientific">Zostera marina</name>
    <name type="common">Eelgrass</name>
    <dbReference type="NCBI Taxonomy" id="29655"/>
    <lineage>
        <taxon>Eukaryota</taxon>
        <taxon>Viridiplantae</taxon>
        <taxon>Streptophyta</taxon>
        <taxon>Embryophyta</taxon>
        <taxon>Tracheophyta</taxon>
        <taxon>Spermatophyta</taxon>
        <taxon>Magnoliopsida</taxon>
        <taxon>Liliopsida</taxon>
        <taxon>Zosteraceae</taxon>
        <taxon>Zostera</taxon>
    </lineage>
</organism>
<dbReference type="SMART" id="SM00360">
    <property type="entry name" value="RRM"/>
    <property type="match status" value="1"/>
</dbReference>
<dbReference type="Proteomes" id="UP000036987">
    <property type="component" value="Unassembled WGS sequence"/>
</dbReference>
<feature type="compositionally biased region" description="Gly residues" evidence="12">
    <location>
        <begin position="180"/>
        <end position="198"/>
    </location>
</feature>
<keyword evidence="6 10" id="KW-0694">RNA-binding</keyword>
<dbReference type="InterPro" id="IPR035979">
    <property type="entry name" value="RBD_domain_sf"/>
</dbReference>
<dbReference type="InterPro" id="IPR012677">
    <property type="entry name" value="Nucleotide-bd_a/b_plait_sf"/>
</dbReference>
<dbReference type="FunFam" id="4.10.1060.10:FF:000004">
    <property type="entry name" value="Zinc finger Ran-binding domain-containing protein 2"/>
    <property type="match status" value="1"/>
</dbReference>
<keyword evidence="16" id="KW-1185">Reference proteome</keyword>
<feature type="compositionally biased region" description="Basic and acidic residues" evidence="12">
    <location>
        <begin position="347"/>
        <end position="388"/>
    </location>
</feature>
<dbReference type="OrthoDB" id="76445at2759"/>
<dbReference type="PANTHER" id="PTHR12999:SF17">
    <property type="entry name" value="ZINC FINGER RAN-BINDING DOMAIN-CONTAINING PROTEIN 2"/>
    <property type="match status" value="1"/>
</dbReference>
<comment type="caution">
    <text evidence="15">The sequence shown here is derived from an EMBL/GenBank/DDBJ whole genome shotgun (WGS) entry which is preliminary data.</text>
</comment>
<evidence type="ECO:0000256" key="12">
    <source>
        <dbReference type="SAM" id="MobiDB-lite"/>
    </source>
</evidence>
<evidence type="ECO:0000256" key="5">
    <source>
        <dbReference type="ARBA" id="ARBA00022833"/>
    </source>
</evidence>
<evidence type="ECO:0000313" key="15">
    <source>
        <dbReference type="EMBL" id="KMZ67890.1"/>
    </source>
</evidence>
<feature type="domain" description="RanBP2-type" evidence="14">
    <location>
        <begin position="212"/>
        <end position="241"/>
    </location>
</feature>
<dbReference type="GO" id="GO:0005634">
    <property type="term" value="C:nucleus"/>
    <property type="evidence" value="ECO:0007669"/>
    <property type="project" value="UniProtKB-SubCell"/>
</dbReference>
<name>A0A0K9PI22_ZOSMR</name>
<gene>
    <name evidence="15" type="ORF">ZOSMA_253G00100</name>
</gene>
<dbReference type="PROSITE" id="PS01358">
    <property type="entry name" value="ZF_RANBP2_1"/>
    <property type="match status" value="1"/>
</dbReference>
<feature type="compositionally biased region" description="Basic and acidic residues" evidence="12">
    <location>
        <begin position="318"/>
        <end position="339"/>
    </location>
</feature>
<keyword evidence="5" id="KW-0862">Zinc</keyword>
<evidence type="ECO:0000256" key="11">
    <source>
        <dbReference type="PROSITE-ProRule" id="PRU00322"/>
    </source>
</evidence>
<dbReference type="FunFam" id="3.30.70.330:FF:000574">
    <property type="entry name" value="HIV Tat-specific factor 1"/>
    <property type="match status" value="1"/>
</dbReference>
<dbReference type="SUPFAM" id="SSF54928">
    <property type="entry name" value="RNA-binding domain, RBD"/>
    <property type="match status" value="1"/>
</dbReference>
<keyword evidence="7" id="KW-0539">Nucleus</keyword>
<dbReference type="GO" id="GO:0003723">
    <property type="term" value="F:RNA binding"/>
    <property type="evidence" value="ECO:0007669"/>
    <property type="project" value="UniProtKB-UniRule"/>
</dbReference>
<evidence type="ECO:0000256" key="6">
    <source>
        <dbReference type="ARBA" id="ARBA00022884"/>
    </source>
</evidence>
<feature type="compositionally biased region" description="Gly residues" evidence="12">
    <location>
        <begin position="243"/>
        <end position="253"/>
    </location>
</feature>
<dbReference type="InterPro" id="IPR000504">
    <property type="entry name" value="RRM_dom"/>
</dbReference>
<feature type="domain" description="RanBP2-type" evidence="14">
    <location>
        <begin position="147"/>
        <end position="179"/>
    </location>
</feature>
<evidence type="ECO:0000256" key="4">
    <source>
        <dbReference type="ARBA" id="ARBA00022771"/>
    </source>
</evidence>
<evidence type="ECO:0000256" key="1">
    <source>
        <dbReference type="ARBA" id="ARBA00004123"/>
    </source>
</evidence>
<keyword evidence="15" id="KW-0648">Protein biosynthesis</keyword>
<keyword evidence="15" id="KW-0396">Initiation factor</keyword>
<evidence type="ECO:0000259" key="14">
    <source>
        <dbReference type="PROSITE" id="PS50199"/>
    </source>
</evidence>
<accession>A0A0K9PI22</accession>
<comment type="similarity">
    <text evidence="9">Belongs to the TAF15 family.</text>
</comment>
<feature type="region of interest" description="Disordered" evidence="12">
    <location>
        <begin position="180"/>
        <end position="202"/>
    </location>
</feature>
<dbReference type="GO" id="GO:0008270">
    <property type="term" value="F:zinc ion binding"/>
    <property type="evidence" value="ECO:0007669"/>
    <property type="project" value="UniProtKB-KW"/>
</dbReference>
<evidence type="ECO:0000313" key="16">
    <source>
        <dbReference type="Proteomes" id="UP000036987"/>
    </source>
</evidence>
<dbReference type="Gene3D" id="3.30.70.330">
    <property type="match status" value="1"/>
</dbReference>
<dbReference type="FunFam" id="4.10.1060.10:FF:000008">
    <property type="entry name" value="TATA-binding protein-associated factor 2N isoform X1"/>
    <property type="match status" value="1"/>
</dbReference>
<keyword evidence="3" id="KW-0677">Repeat</keyword>
<evidence type="ECO:0000256" key="3">
    <source>
        <dbReference type="ARBA" id="ARBA00022737"/>
    </source>
</evidence>
<dbReference type="InterPro" id="IPR036443">
    <property type="entry name" value="Znf_RanBP2_sf"/>
</dbReference>
<comment type="function">
    <text evidence="8">TAFs are components of the transcription factor IID (TFIID) complex that is essential for mediating regulation of RNA polymerase transcription.</text>
</comment>
<evidence type="ECO:0000256" key="10">
    <source>
        <dbReference type="PROSITE-ProRule" id="PRU00176"/>
    </source>
</evidence>
<dbReference type="GO" id="GO:0003743">
    <property type="term" value="F:translation initiation factor activity"/>
    <property type="evidence" value="ECO:0007669"/>
    <property type="project" value="UniProtKB-KW"/>
</dbReference>
<evidence type="ECO:0000259" key="13">
    <source>
        <dbReference type="PROSITE" id="PS50102"/>
    </source>
</evidence>